<proteinExistence type="predicted"/>
<protein>
    <recommendedName>
        <fullName evidence="1">HTH cro/C1-type domain-containing protein</fullName>
    </recommendedName>
</protein>
<keyword evidence="3" id="KW-1185">Reference proteome</keyword>
<dbReference type="SMART" id="SM00530">
    <property type="entry name" value="HTH_XRE"/>
    <property type="match status" value="1"/>
</dbReference>
<organism evidence="2 3">
    <name type="scientific">Nocardioides aromaticivorans</name>
    <dbReference type="NCBI Taxonomy" id="200618"/>
    <lineage>
        <taxon>Bacteria</taxon>
        <taxon>Bacillati</taxon>
        <taxon>Actinomycetota</taxon>
        <taxon>Actinomycetes</taxon>
        <taxon>Propionibacteriales</taxon>
        <taxon>Nocardioidaceae</taxon>
        <taxon>Nocardioides</taxon>
    </lineage>
</organism>
<accession>A0ABX7PIE4</accession>
<evidence type="ECO:0000313" key="3">
    <source>
        <dbReference type="Proteomes" id="UP000662818"/>
    </source>
</evidence>
<dbReference type="InterPro" id="IPR010982">
    <property type="entry name" value="Lambda_DNA-bd_dom_sf"/>
</dbReference>
<dbReference type="EMBL" id="CP022295">
    <property type="protein sequence ID" value="QSR25557.1"/>
    <property type="molecule type" value="Genomic_DNA"/>
</dbReference>
<dbReference type="Gene3D" id="1.10.260.40">
    <property type="entry name" value="lambda repressor-like DNA-binding domains"/>
    <property type="match status" value="1"/>
</dbReference>
<dbReference type="RefSeq" id="WP_207009810.1">
    <property type="nucleotide sequence ID" value="NZ_CP022295.1"/>
</dbReference>
<dbReference type="PROSITE" id="PS50943">
    <property type="entry name" value="HTH_CROC1"/>
    <property type="match status" value="1"/>
</dbReference>
<dbReference type="SUPFAM" id="SSF47413">
    <property type="entry name" value="lambda repressor-like DNA-binding domains"/>
    <property type="match status" value="1"/>
</dbReference>
<reference evidence="2 3" key="1">
    <citation type="submission" date="2017-06" db="EMBL/GenBank/DDBJ databases">
        <title>Complete Genome Sequence of the Soil Carbazole-Degrading Bacterium Nocardioides aromaticivorans IC177.</title>
        <authorList>
            <person name="Vejarano F."/>
            <person name="Suzuki-Minakuchi C."/>
            <person name="Ohtsubo Y."/>
            <person name="Tsuda M."/>
            <person name="Okada K."/>
            <person name="Nojiri H."/>
        </authorList>
    </citation>
    <scope>NUCLEOTIDE SEQUENCE [LARGE SCALE GENOMIC DNA]</scope>
    <source>
        <strain evidence="2 3">IC177</strain>
    </source>
</reference>
<dbReference type="CDD" id="cd00093">
    <property type="entry name" value="HTH_XRE"/>
    <property type="match status" value="1"/>
</dbReference>
<dbReference type="Proteomes" id="UP000662818">
    <property type="component" value="Chromosome"/>
</dbReference>
<gene>
    <name evidence="2" type="ORF">CFH99_07965</name>
</gene>
<feature type="domain" description="HTH cro/C1-type" evidence="1">
    <location>
        <begin position="12"/>
        <end position="71"/>
    </location>
</feature>
<evidence type="ECO:0000259" key="1">
    <source>
        <dbReference type="PROSITE" id="PS50943"/>
    </source>
</evidence>
<evidence type="ECO:0000313" key="2">
    <source>
        <dbReference type="EMBL" id="QSR25557.1"/>
    </source>
</evidence>
<dbReference type="Pfam" id="PF13560">
    <property type="entry name" value="HTH_31"/>
    <property type="match status" value="1"/>
</dbReference>
<name>A0ABX7PIE4_9ACTN</name>
<sequence length="146" mass="16110">MSADWTVVGERLRGLRDGRRWTQGQVAERLVDWGITLHPSAISKIEAGERALRLDEGAAFAGLFQIDLDNLVPSPLVSSRLMEPDNLGAVVEDGEGVRWVRVAYGTWGWLPANRMLAISAKSQTEQPGYGFAELGVVRVLHEGWVE</sequence>
<dbReference type="InterPro" id="IPR001387">
    <property type="entry name" value="Cro/C1-type_HTH"/>
</dbReference>